<keyword evidence="16" id="KW-1185">Reference proteome</keyword>
<comment type="caution">
    <text evidence="15">The sequence shown here is derived from an EMBL/GenBank/DDBJ whole genome shotgun (WGS) entry which is preliminary data.</text>
</comment>
<keyword evidence="5 13" id="KW-0812">Transmembrane</keyword>
<comment type="similarity">
    <text evidence="2">Belongs to the RLP family.</text>
</comment>
<dbReference type="SUPFAM" id="SSF52058">
    <property type="entry name" value="L domain-like"/>
    <property type="match status" value="2"/>
</dbReference>
<evidence type="ECO:0000313" key="16">
    <source>
        <dbReference type="Proteomes" id="UP001341840"/>
    </source>
</evidence>
<keyword evidence="10" id="KW-0675">Receptor</keyword>
<reference evidence="15 16" key="1">
    <citation type="journal article" date="2023" name="Plants (Basel)">
        <title>Bridging the Gap: Combining Genomics and Transcriptomics Approaches to Understand Stylosanthes scabra, an Orphan Legume from the Brazilian Caatinga.</title>
        <authorList>
            <person name="Ferreira-Neto J.R.C."/>
            <person name="da Silva M.D."/>
            <person name="Binneck E."/>
            <person name="de Melo N.F."/>
            <person name="da Silva R.H."/>
            <person name="de Melo A.L.T.M."/>
            <person name="Pandolfi V."/>
            <person name="Bustamante F.O."/>
            <person name="Brasileiro-Vidal A.C."/>
            <person name="Benko-Iseppon A.M."/>
        </authorList>
    </citation>
    <scope>NUCLEOTIDE SEQUENCE [LARGE SCALE GENOMIC DNA]</scope>
    <source>
        <tissue evidence="15">Leaves</tissue>
    </source>
</reference>
<keyword evidence="11" id="KW-0325">Glycoprotein</keyword>
<feature type="region of interest" description="Disordered" evidence="12">
    <location>
        <begin position="607"/>
        <end position="626"/>
    </location>
</feature>
<keyword evidence="4" id="KW-0433">Leucine-rich repeat</keyword>
<dbReference type="SMART" id="SM00369">
    <property type="entry name" value="LRR_TYP"/>
    <property type="match status" value="4"/>
</dbReference>
<dbReference type="InterPro" id="IPR032675">
    <property type="entry name" value="LRR_dom_sf"/>
</dbReference>
<keyword evidence="6" id="KW-0732">Signal</keyword>
<dbReference type="InterPro" id="IPR046956">
    <property type="entry name" value="RLP23-like"/>
</dbReference>
<organism evidence="15 16">
    <name type="scientific">Stylosanthes scabra</name>
    <dbReference type="NCBI Taxonomy" id="79078"/>
    <lineage>
        <taxon>Eukaryota</taxon>
        <taxon>Viridiplantae</taxon>
        <taxon>Streptophyta</taxon>
        <taxon>Embryophyta</taxon>
        <taxon>Tracheophyta</taxon>
        <taxon>Spermatophyta</taxon>
        <taxon>Magnoliopsida</taxon>
        <taxon>eudicotyledons</taxon>
        <taxon>Gunneridae</taxon>
        <taxon>Pentapetalae</taxon>
        <taxon>rosids</taxon>
        <taxon>fabids</taxon>
        <taxon>Fabales</taxon>
        <taxon>Fabaceae</taxon>
        <taxon>Papilionoideae</taxon>
        <taxon>50 kb inversion clade</taxon>
        <taxon>dalbergioids sensu lato</taxon>
        <taxon>Dalbergieae</taxon>
        <taxon>Pterocarpus clade</taxon>
        <taxon>Stylosanthes</taxon>
    </lineage>
</organism>
<dbReference type="PROSITE" id="PS51450">
    <property type="entry name" value="LRR"/>
    <property type="match status" value="1"/>
</dbReference>
<evidence type="ECO:0000256" key="9">
    <source>
        <dbReference type="ARBA" id="ARBA00023136"/>
    </source>
</evidence>
<dbReference type="Pfam" id="PF08263">
    <property type="entry name" value="LRRNT_2"/>
    <property type="match status" value="1"/>
</dbReference>
<evidence type="ECO:0000256" key="7">
    <source>
        <dbReference type="ARBA" id="ARBA00022737"/>
    </source>
</evidence>
<dbReference type="Proteomes" id="UP001341840">
    <property type="component" value="Unassembled WGS sequence"/>
</dbReference>
<evidence type="ECO:0000256" key="6">
    <source>
        <dbReference type="ARBA" id="ARBA00022729"/>
    </source>
</evidence>
<dbReference type="Gene3D" id="3.80.10.10">
    <property type="entry name" value="Ribonuclease Inhibitor"/>
    <property type="match status" value="3"/>
</dbReference>
<gene>
    <name evidence="15" type="ORF">PIB30_034935</name>
</gene>
<comment type="subcellular location">
    <subcellularLocation>
        <location evidence="1">Cell membrane</location>
        <topology evidence="1">Single-pass type I membrane protein</topology>
    </subcellularLocation>
</comment>
<evidence type="ECO:0000313" key="15">
    <source>
        <dbReference type="EMBL" id="MED6183094.1"/>
    </source>
</evidence>
<keyword evidence="9 13" id="KW-0472">Membrane</keyword>
<evidence type="ECO:0000256" key="2">
    <source>
        <dbReference type="ARBA" id="ARBA00009592"/>
    </source>
</evidence>
<feature type="transmembrane region" description="Helical" evidence="13">
    <location>
        <begin position="634"/>
        <end position="656"/>
    </location>
</feature>
<accession>A0ABU6WBC0</accession>
<feature type="domain" description="Leucine-rich repeat-containing N-terminal plant-type" evidence="14">
    <location>
        <begin position="8"/>
        <end position="46"/>
    </location>
</feature>
<dbReference type="InterPro" id="IPR001611">
    <property type="entry name" value="Leu-rich_rpt"/>
</dbReference>
<evidence type="ECO:0000256" key="11">
    <source>
        <dbReference type="ARBA" id="ARBA00023180"/>
    </source>
</evidence>
<evidence type="ECO:0000256" key="12">
    <source>
        <dbReference type="SAM" id="MobiDB-lite"/>
    </source>
</evidence>
<dbReference type="PANTHER" id="PTHR48063">
    <property type="entry name" value="LRR RECEPTOR-LIKE KINASE"/>
    <property type="match status" value="1"/>
</dbReference>
<evidence type="ECO:0000256" key="8">
    <source>
        <dbReference type="ARBA" id="ARBA00022989"/>
    </source>
</evidence>
<evidence type="ECO:0000256" key="5">
    <source>
        <dbReference type="ARBA" id="ARBA00022692"/>
    </source>
</evidence>
<evidence type="ECO:0000256" key="10">
    <source>
        <dbReference type="ARBA" id="ARBA00023170"/>
    </source>
</evidence>
<keyword evidence="8 13" id="KW-1133">Transmembrane helix</keyword>
<evidence type="ECO:0000256" key="1">
    <source>
        <dbReference type="ARBA" id="ARBA00004251"/>
    </source>
</evidence>
<dbReference type="InterPro" id="IPR013210">
    <property type="entry name" value="LRR_N_plant-typ"/>
</dbReference>
<sequence>MILHCDEKDESLLIKFKHGVTDPSGVLSSWSSHEKDCCRWRGVHCDNITRRVTELRLPCDTIQSVEILDKDDEKPHCLSGELDMSSLFDLEFLSYLDLSNNDFKTIRTCSNNNYSSNIHYLDLAYNYNLVNDHNNMLHQISHLCSSLQYLDLSGIDLYKEIDWLQSLTSLSSLLELHLDDCILQSNNPSLQYANFTSLKVLSLSNNDFSSVLPPWLFNLSHISYIDLSDNYLHGQLPQSKPKFLSLETLHLYTNDLDGPIPDWLGQLDQLKVLDLACNNFVGPISTTLRNLSSLLIELHLRSNLFTGTISEKNFPVLSKLKILSLGSESLIFDFDANWIPSFQLQILSLESLGPEFPPWIYTQSSLKVLYIGNSRGSFEPLGKFWKITTQIETMVLVNNSINSDISNVLLDSKVVIMRMNNFSGSVPQVSPKVVYLDLSFNNLSDISHFLCQKMKGKGNLETLFISDNELSGEIPNCLMNWTSLLQVNLRNNNLTGKIPHSIGSLSRLIFLSLEENKLSGENQFMGQISQDIDKLAALESLDLSSNLFSGQIPQSMSGMSFLEVLNLSCNNFEGKIPSGTQLQGFTNLSYVGNPKLCGPPLTKICPQDKKLPNGEQRTEADGGDDDDNSEVHSWFFMGLGIGFATSFWGVFGAIFFNRRFRHAYFRFLNQFHDIVIHKVLIRVNIAWGSYQFDLQQEAPGDAYM</sequence>
<name>A0ABU6WBC0_9FABA</name>
<dbReference type="PANTHER" id="PTHR48063:SF52">
    <property type="entry name" value="LRR RECEPTOR-LIKE KINASE FAMILY PROTEIN"/>
    <property type="match status" value="1"/>
</dbReference>
<feature type="compositionally biased region" description="Basic and acidic residues" evidence="12">
    <location>
        <begin position="607"/>
        <end position="620"/>
    </location>
</feature>
<dbReference type="InterPro" id="IPR003591">
    <property type="entry name" value="Leu-rich_rpt_typical-subtyp"/>
</dbReference>
<keyword evidence="7" id="KW-0677">Repeat</keyword>
<evidence type="ECO:0000259" key="14">
    <source>
        <dbReference type="Pfam" id="PF08263"/>
    </source>
</evidence>
<evidence type="ECO:0000256" key="4">
    <source>
        <dbReference type="ARBA" id="ARBA00022614"/>
    </source>
</evidence>
<dbReference type="Pfam" id="PF00560">
    <property type="entry name" value="LRR_1"/>
    <property type="match status" value="7"/>
</dbReference>
<protein>
    <recommendedName>
        <fullName evidence="14">Leucine-rich repeat-containing N-terminal plant-type domain-containing protein</fullName>
    </recommendedName>
</protein>
<evidence type="ECO:0000256" key="3">
    <source>
        <dbReference type="ARBA" id="ARBA00022475"/>
    </source>
</evidence>
<evidence type="ECO:0000256" key="13">
    <source>
        <dbReference type="SAM" id="Phobius"/>
    </source>
</evidence>
<keyword evidence="3" id="KW-1003">Cell membrane</keyword>
<dbReference type="EMBL" id="JASCZI010181407">
    <property type="protein sequence ID" value="MED6183094.1"/>
    <property type="molecule type" value="Genomic_DNA"/>
</dbReference>
<proteinExistence type="inferred from homology"/>